<dbReference type="NCBIfam" id="TIGR01490">
    <property type="entry name" value="HAD-SF-IB-hyp1"/>
    <property type="match status" value="1"/>
</dbReference>
<sequence>MTAGHTSLRDTGACAFFDVDETLIPVKSMFDFLAFRLAELGHPRSTYEEAATQLRELAASGARREEVNRAYYRLYRGASEQELKASGERWFAARAAAPGFLLNGSVLALREHLANGDHVVLLSGSFAPCLEPLAAALGATAFRGTRPVVADGLLTGDVERPMIGVAKGDAVREYASQHGIDLERSHAYGDHLSDLPMLEAVGRPRVRADGDPALLGHASQRGWPLVRDPVSVSPPGEHGPGCVCGCALADWAAPSHLPLTTTGAPS</sequence>
<dbReference type="InterPro" id="IPR036412">
    <property type="entry name" value="HAD-like_sf"/>
</dbReference>
<dbReference type="Pfam" id="PF12710">
    <property type="entry name" value="HAD"/>
    <property type="match status" value="1"/>
</dbReference>
<protein>
    <submittedName>
        <fullName evidence="5">HAD-IB family hydrolase</fullName>
    </submittedName>
</protein>
<reference evidence="5" key="1">
    <citation type="submission" date="2022-06" db="EMBL/GenBank/DDBJ databases">
        <authorList>
            <person name="Ping M."/>
        </authorList>
    </citation>
    <scope>NUCLEOTIDE SEQUENCE</scope>
    <source>
        <strain evidence="5">JCM11759T</strain>
    </source>
</reference>
<evidence type="ECO:0000313" key="6">
    <source>
        <dbReference type="Proteomes" id="UP001055940"/>
    </source>
</evidence>
<dbReference type="SUPFAM" id="SSF56784">
    <property type="entry name" value="HAD-like"/>
    <property type="match status" value="1"/>
</dbReference>
<dbReference type="NCBIfam" id="TIGR01488">
    <property type="entry name" value="HAD-SF-IB"/>
    <property type="match status" value="1"/>
</dbReference>
<comment type="similarity">
    <text evidence="1">Belongs to the HAD-like hydrolase superfamily. SerB family.</text>
</comment>
<keyword evidence="6" id="KW-1185">Reference proteome</keyword>
<keyword evidence="4" id="KW-0460">Magnesium</keyword>
<evidence type="ECO:0000256" key="4">
    <source>
        <dbReference type="ARBA" id="ARBA00022842"/>
    </source>
</evidence>
<dbReference type="PANTHER" id="PTHR43344">
    <property type="entry name" value="PHOSPHOSERINE PHOSPHATASE"/>
    <property type="match status" value="1"/>
</dbReference>
<name>A0ABY5DCY6_9ACTN</name>
<evidence type="ECO:0000256" key="3">
    <source>
        <dbReference type="ARBA" id="ARBA00022801"/>
    </source>
</evidence>
<dbReference type="PANTHER" id="PTHR43344:SF13">
    <property type="entry name" value="PHOSPHATASE RV3661-RELATED"/>
    <property type="match status" value="1"/>
</dbReference>
<dbReference type="Proteomes" id="UP001055940">
    <property type="component" value="Chromosome"/>
</dbReference>
<accession>A0ABY5DCY6</accession>
<evidence type="ECO:0000256" key="2">
    <source>
        <dbReference type="ARBA" id="ARBA00022723"/>
    </source>
</evidence>
<proteinExistence type="inferred from homology"/>
<organism evidence="5 6">
    <name type="scientific">Nocardiopsis exhalans</name>
    <dbReference type="NCBI Taxonomy" id="163604"/>
    <lineage>
        <taxon>Bacteria</taxon>
        <taxon>Bacillati</taxon>
        <taxon>Actinomycetota</taxon>
        <taxon>Actinomycetes</taxon>
        <taxon>Streptosporangiales</taxon>
        <taxon>Nocardiopsidaceae</taxon>
        <taxon>Nocardiopsis</taxon>
    </lineage>
</organism>
<dbReference type="GO" id="GO:0016787">
    <property type="term" value="F:hydrolase activity"/>
    <property type="evidence" value="ECO:0007669"/>
    <property type="project" value="UniProtKB-KW"/>
</dbReference>
<dbReference type="Gene3D" id="3.40.50.1000">
    <property type="entry name" value="HAD superfamily/HAD-like"/>
    <property type="match status" value="1"/>
</dbReference>
<dbReference type="InterPro" id="IPR050582">
    <property type="entry name" value="HAD-like_SerB"/>
</dbReference>
<dbReference type="InterPro" id="IPR023214">
    <property type="entry name" value="HAD_sf"/>
</dbReference>
<evidence type="ECO:0000256" key="1">
    <source>
        <dbReference type="ARBA" id="ARBA00009184"/>
    </source>
</evidence>
<dbReference type="InterPro" id="IPR006385">
    <property type="entry name" value="HAD_hydro_SerB1"/>
</dbReference>
<dbReference type="Gene3D" id="1.20.1440.100">
    <property type="entry name" value="SG protein - dephosphorylation function"/>
    <property type="match status" value="1"/>
</dbReference>
<dbReference type="RefSeq" id="WP_254420488.1">
    <property type="nucleotide sequence ID" value="NZ_BAAAJB010000073.1"/>
</dbReference>
<keyword evidence="3 5" id="KW-0378">Hydrolase</keyword>
<gene>
    <name evidence="5" type="ORF">NE857_08550</name>
</gene>
<keyword evidence="2" id="KW-0479">Metal-binding</keyword>
<dbReference type="EMBL" id="CP099837">
    <property type="protein sequence ID" value="USY21636.1"/>
    <property type="molecule type" value="Genomic_DNA"/>
</dbReference>
<evidence type="ECO:0000313" key="5">
    <source>
        <dbReference type="EMBL" id="USY21636.1"/>
    </source>
</evidence>